<proteinExistence type="predicted"/>
<feature type="domain" description="BD-FAE-like" evidence="2">
    <location>
        <begin position="65"/>
        <end position="190"/>
    </location>
</feature>
<evidence type="ECO:0000313" key="4">
    <source>
        <dbReference type="Proteomes" id="UP001228044"/>
    </source>
</evidence>
<dbReference type="GO" id="GO:0016787">
    <property type="term" value="F:hydrolase activity"/>
    <property type="evidence" value="ECO:0007669"/>
    <property type="project" value="UniProtKB-KW"/>
</dbReference>
<keyword evidence="1 3" id="KW-0378">Hydrolase</keyword>
<dbReference type="InterPro" id="IPR049492">
    <property type="entry name" value="BD-FAE-like_dom"/>
</dbReference>
<dbReference type="PANTHER" id="PTHR48081">
    <property type="entry name" value="AB HYDROLASE SUPERFAMILY PROTEIN C4A8.06C"/>
    <property type="match status" value="1"/>
</dbReference>
<dbReference type="Pfam" id="PF20434">
    <property type="entry name" value="BD-FAE"/>
    <property type="match status" value="1"/>
</dbReference>
<dbReference type="RefSeq" id="WP_290358570.1">
    <property type="nucleotide sequence ID" value="NZ_JAUHHC010000002.1"/>
</dbReference>
<sequence length="293" mass="32374">MTPRHSPAWFDAQYNNRARVADSAAILERWAAASALVRARLPARLDLAYGEAPSERLDLFPSELPKAPVLVFIHGGWWRALDKADHSFVAAAFAEEGAMVVVPNYALCPTVGIERIALQLTQALAWVWRHAAEHGGDPNRIVLVGHSAGAHLAAMLSGCDWKAIAPELPRQLVKGVVAISGLYDLAPIRQTPFLQGDLRLDAEAVRRLSPIHFPAPETPLYALVGGAESEEFLRQNRLIRRAWGQRAVPICEELPGCHHFDVLHDLSDPQGRSHQLTRRLLDLRWYSGLLSAD</sequence>
<evidence type="ECO:0000313" key="3">
    <source>
        <dbReference type="EMBL" id="MDN3920263.1"/>
    </source>
</evidence>
<organism evidence="3 4">
    <name type="scientific">Roseateles violae</name>
    <dbReference type="NCBI Taxonomy" id="3058042"/>
    <lineage>
        <taxon>Bacteria</taxon>
        <taxon>Pseudomonadati</taxon>
        <taxon>Pseudomonadota</taxon>
        <taxon>Betaproteobacteria</taxon>
        <taxon>Burkholderiales</taxon>
        <taxon>Sphaerotilaceae</taxon>
        <taxon>Roseateles</taxon>
    </lineage>
</organism>
<gene>
    <name evidence="3" type="ORF">QWJ38_08235</name>
</gene>
<protein>
    <submittedName>
        <fullName evidence="3">Alpha/beta hydrolase</fullName>
    </submittedName>
</protein>
<dbReference type="SUPFAM" id="SSF53474">
    <property type="entry name" value="alpha/beta-Hydrolases"/>
    <property type="match status" value="1"/>
</dbReference>
<dbReference type="Proteomes" id="UP001228044">
    <property type="component" value="Unassembled WGS sequence"/>
</dbReference>
<accession>A0ABT8DT85</accession>
<evidence type="ECO:0000259" key="2">
    <source>
        <dbReference type="Pfam" id="PF20434"/>
    </source>
</evidence>
<reference evidence="3 4" key="1">
    <citation type="submission" date="2023-06" db="EMBL/GenBank/DDBJ databases">
        <title>Pelomonas sp. PFR6 16S ribosomal RNA gene Genome sequencing and assembly.</title>
        <authorList>
            <person name="Woo H."/>
        </authorList>
    </citation>
    <scope>NUCLEOTIDE SEQUENCE [LARGE SCALE GENOMIC DNA]</scope>
    <source>
        <strain evidence="3 4">PFR6</strain>
    </source>
</reference>
<dbReference type="Gene3D" id="3.40.50.1820">
    <property type="entry name" value="alpha/beta hydrolase"/>
    <property type="match status" value="1"/>
</dbReference>
<name>A0ABT8DT85_9BURK</name>
<dbReference type="InterPro" id="IPR050300">
    <property type="entry name" value="GDXG_lipolytic_enzyme"/>
</dbReference>
<keyword evidence="4" id="KW-1185">Reference proteome</keyword>
<dbReference type="PANTHER" id="PTHR48081:SF33">
    <property type="entry name" value="KYNURENINE FORMAMIDASE"/>
    <property type="match status" value="1"/>
</dbReference>
<dbReference type="InterPro" id="IPR029058">
    <property type="entry name" value="AB_hydrolase_fold"/>
</dbReference>
<evidence type="ECO:0000256" key="1">
    <source>
        <dbReference type="ARBA" id="ARBA00022801"/>
    </source>
</evidence>
<comment type="caution">
    <text evidence="3">The sequence shown here is derived from an EMBL/GenBank/DDBJ whole genome shotgun (WGS) entry which is preliminary data.</text>
</comment>
<dbReference type="EMBL" id="JAUHHC010000002">
    <property type="protein sequence ID" value="MDN3920263.1"/>
    <property type="molecule type" value="Genomic_DNA"/>
</dbReference>